<dbReference type="Gene3D" id="2.40.160.50">
    <property type="entry name" value="membrane protein fhac: a member of the omp85/tpsb transporter family"/>
    <property type="match status" value="1"/>
</dbReference>
<evidence type="ECO:0000256" key="3">
    <source>
        <dbReference type="ARBA" id="ARBA00023136"/>
    </source>
</evidence>
<feature type="compositionally biased region" description="Acidic residues" evidence="4">
    <location>
        <begin position="38"/>
        <end position="50"/>
    </location>
</feature>
<evidence type="ECO:0000256" key="1">
    <source>
        <dbReference type="ARBA" id="ARBA00004370"/>
    </source>
</evidence>
<dbReference type="Pfam" id="PF01103">
    <property type="entry name" value="Omp85"/>
    <property type="match status" value="1"/>
</dbReference>
<feature type="domain" description="Bacterial surface antigen (D15)" evidence="5">
    <location>
        <begin position="400"/>
        <end position="695"/>
    </location>
</feature>
<dbReference type="PANTHER" id="PTHR12815:SF42">
    <property type="entry name" value="BACTERIAL SURFACE ANTIGEN (D15) DOMAIN-CONTAINING PROTEIN"/>
    <property type="match status" value="1"/>
</dbReference>
<evidence type="ECO:0000259" key="6">
    <source>
        <dbReference type="Pfam" id="PF07244"/>
    </source>
</evidence>
<dbReference type="InterPro" id="IPR000184">
    <property type="entry name" value="Bac_surfAg_D15"/>
</dbReference>
<reference evidence="7" key="1">
    <citation type="submission" date="2021-06" db="EMBL/GenBank/DDBJ databases">
        <title>50 bacteria genomes isolated from Dapeng, Shenzhen, China.</title>
        <authorList>
            <person name="Zheng W."/>
            <person name="Yu S."/>
            <person name="Huang Y."/>
        </authorList>
    </citation>
    <scope>NUCLEOTIDE SEQUENCE</scope>
    <source>
        <strain evidence="7">DP4N28-2</strain>
    </source>
</reference>
<feature type="domain" description="POTRA" evidence="6">
    <location>
        <begin position="204"/>
        <end position="284"/>
    </location>
</feature>
<gene>
    <name evidence="7" type="ORF">KUV31_01910</name>
</gene>
<dbReference type="Pfam" id="PF07244">
    <property type="entry name" value="POTRA"/>
    <property type="match status" value="1"/>
</dbReference>
<dbReference type="InterPro" id="IPR010827">
    <property type="entry name" value="BamA/TamA_POTRA"/>
</dbReference>
<accession>A0A9Q3XBC0</accession>
<keyword evidence="2" id="KW-0812">Transmembrane</keyword>
<evidence type="ECO:0000259" key="5">
    <source>
        <dbReference type="Pfam" id="PF01103"/>
    </source>
</evidence>
<dbReference type="Gene3D" id="3.10.20.310">
    <property type="entry name" value="membrane protein fhac"/>
    <property type="match status" value="2"/>
</dbReference>
<evidence type="ECO:0000256" key="2">
    <source>
        <dbReference type="ARBA" id="ARBA00022452"/>
    </source>
</evidence>
<dbReference type="EMBL" id="JAHVKP010000001">
    <property type="protein sequence ID" value="MBY6217088.1"/>
    <property type="molecule type" value="Genomic_DNA"/>
</dbReference>
<keyword evidence="2" id="KW-1134">Transmembrane beta strand</keyword>
<keyword evidence="3" id="KW-0472">Membrane</keyword>
<dbReference type="Proteomes" id="UP000824927">
    <property type="component" value="Unassembled WGS sequence"/>
</dbReference>
<evidence type="ECO:0000313" key="7">
    <source>
        <dbReference type="EMBL" id="MBY6217088.1"/>
    </source>
</evidence>
<sequence length="695" mass="75131">MGSAPLAAQDSEAPPALEDLIPDSAVENPEDWAGQGTEGEEASDNNDAPDPDTPIELPEGIDMPWPSDIEIDDVEPLQAEEKIEFADLDLGRAQLDLEEAETVRLNGNLVLGFPQTEPPFSERGDFLLRYEALSTIENLQDEDASIAQLVARAREDEELLGNLLRVYGYYDGQVIRSIGALQPGDEAASETPTVRFDVIPGNRYRFGAIDLGNLDQAPDYEDLRASFGITSGDFLQSDTIVHQQFALDRRLGETGYAFAEINEPSLLIDHEREEGDLTLEVEPGGKYVFGEVVSSDPKFLSGKHLGTIARFEPGETYQRSLSMDLRRAVTATGLVSSVSVTPREVTPPQGNQPGVVDMDVELERAKLRTISGAIGYGSEEGIRVQASWEHRNLFPPEGLLRVRGIIGTREQLAGVTFRRNNFGGRDQVLTIDAYASAQDTVAYDANTVAVTGSYERLSTLLFQKPLSWSVGALVLASDERNRVIGGVPRPRQTYLVGAVFGRATIDTTDSLLDPTQGFRVTGFLAPSTARTAGDQFYYLPNQVDASYYQSVSSGVIAAGRVRYSSIIGAPLFAIAPSRRLYAGGGASVRGYGYQAIGPKNDFGEPTGGRSLVEASVEARIETGFFDGAVSVVPFFDLGAVSIEETPDFRFVKYGAGVGLRYDTGFGPIRVDVGVPLNPDPDDAPVGVYVSLGQAF</sequence>
<proteinExistence type="predicted"/>
<comment type="subcellular location">
    <subcellularLocation>
        <location evidence="1">Membrane</location>
    </subcellularLocation>
</comment>
<name>A0A9Q3XBC0_9SPHN</name>
<protein>
    <submittedName>
        <fullName evidence="7">BamA/TamA family outer membrane protein</fullName>
    </submittedName>
</protein>
<dbReference type="GO" id="GO:0019867">
    <property type="term" value="C:outer membrane"/>
    <property type="evidence" value="ECO:0007669"/>
    <property type="project" value="InterPro"/>
</dbReference>
<comment type="caution">
    <text evidence="7">The sequence shown here is derived from an EMBL/GenBank/DDBJ whole genome shotgun (WGS) entry which is preliminary data.</text>
</comment>
<dbReference type="InterPro" id="IPR039910">
    <property type="entry name" value="D15-like"/>
</dbReference>
<feature type="region of interest" description="Disordered" evidence="4">
    <location>
        <begin position="1"/>
        <end position="66"/>
    </location>
</feature>
<evidence type="ECO:0000313" key="8">
    <source>
        <dbReference type="Proteomes" id="UP000824927"/>
    </source>
</evidence>
<dbReference type="AlphaFoldDB" id="A0A9Q3XBC0"/>
<evidence type="ECO:0000256" key="4">
    <source>
        <dbReference type="SAM" id="MobiDB-lite"/>
    </source>
</evidence>
<organism evidence="7 8">
    <name type="scientific">Qipengyuania aquimaris</name>
    <dbReference type="NCBI Taxonomy" id="255984"/>
    <lineage>
        <taxon>Bacteria</taxon>
        <taxon>Pseudomonadati</taxon>
        <taxon>Pseudomonadota</taxon>
        <taxon>Alphaproteobacteria</taxon>
        <taxon>Sphingomonadales</taxon>
        <taxon>Erythrobacteraceae</taxon>
        <taxon>Qipengyuania</taxon>
    </lineage>
</organism>
<dbReference type="PANTHER" id="PTHR12815">
    <property type="entry name" value="SORTING AND ASSEMBLY MACHINERY SAMM50 PROTEIN FAMILY MEMBER"/>
    <property type="match status" value="1"/>
</dbReference>